<name>A0A101M0S3_PICGL</name>
<sequence>MDSKGLSVSCSPLDQIEHRFIRSSSRSVIRRSSSPRAYSSPGEVDPVSEYLGYILQPQSNNQLIQSQQQFQS</sequence>
<keyword evidence="1" id="KW-0496">Mitochondrion</keyword>
<proteinExistence type="predicted"/>
<comment type="caution">
    <text evidence="1">The sequence shown here is derived from an EMBL/GenBank/DDBJ whole genome shotgun (WGS) entry which is preliminary data.</text>
</comment>
<dbReference type="AlphaFoldDB" id="A0A101M0S3"/>
<reference evidence="1" key="1">
    <citation type="journal article" date="2015" name="Genome Biol. Evol.">
        <title>Organellar Genomes of White Spruce (Picea glauca): Assembly and Annotation.</title>
        <authorList>
            <person name="Jackman S.D."/>
            <person name="Warren R.L."/>
            <person name="Gibb E.A."/>
            <person name="Vandervalk B.P."/>
            <person name="Mohamadi H."/>
            <person name="Chu J."/>
            <person name="Raymond A."/>
            <person name="Pleasance S."/>
            <person name="Coope R."/>
            <person name="Wildung M.R."/>
            <person name="Ritland C.E."/>
            <person name="Bousquet J."/>
            <person name="Jones S.J."/>
            <person name="Bohlmann J."/>
            <person name="Birol I."/>
        </authorList>
    </citation>
    <scope>NUCLEOTIDE SEQUENCE [LARGE SCALE GENOMIC DNA]</scope>
    <source>
        <tissue evidence="1">Flushing bud</tissue>
    </source>
</reference>
<gene>
    <name evidence="1" type="ORF">ABT39_MTgene4129</name>
</gene>
<geneLocation type="mitochondrion" evidence="1"/>
<organism evidence="1">
    <name type="scientific">Picea glauca</name>
    <name type="common">White spruce</name>
    <name type="synonym">Pinus glauca</name>
    <dbReference type="NCBI Taxonomy" id="3330"/>
    <lineage>
        <taxon>Eukaryota</taxon>
        <taxon>Viridiplantae</taxon>
        <taxon>Streptophyta</taxon>
        <taxon>Embryophyta</taxon>
        <taxon>Tracheophyta</taxon>
        <taxon>Spermatophyta</taxon>
        <taxon>Pinopsida</taxon>
        <taxon>Pinidae</taxon>
        <taxon>Conifers I</taxon>
        <taxon>Pinales</taxon>
        <taxon>Pinaceae</taxon>
        <taxon>Picea</taxon>
    </lineage>
</organism>
<accession>A0A101M0S3</accession>
<evidence type="ECO:0000313" key="1">
    <source>
        <dbReference type="EMBL" id="KUM48793.1"/>
    </source>
</evidence>
<protein>
    <submittedName>
        <fullName evidence="1">Uncharacterized protein</fullName>
    </submittedName>
</protein>
<dbReference type="EMBL" id="LKAM01000004">
    <property type="protein sequence ID" value="KUM48793.1"/>
    <property type="molecule type" value="Genomic_DNA"/>
</dbReference>